<keyword evidence="7" id="KW-1185">Reference proteome</keyword>
<dbReference type="Proteomes" id="UP000016934">
    <property type="component" value="Unassembled WGS sequence"/>
</dbReference>
<keyword evidence="1" id="KW-0285">Flavoprotein</keyword>
<evidence type="ECO:0000256" key="3">
    <source>
        <dbReference type="ARBA" id="ARBA00023002"/>
    </source>
</evidence>
<feature type="domain" description="FAD-binding" evidence="5">
    <location>
        <begin position="20"/>
        <end position="355"/>
    </location>
</feature>
<dbReference type="OrthoDB" id="16820at2759"/>
<protein>
    <recommendedName>
        <fullName evidence="5">FAD-binding domain-containing protein</fullName>
    </recommendedName>
</protein>
<dbReference type="PANTHER" id="PTHR46720">
    <property type="entry name" value="HYDROXYLASE, PUTATIVE (AFU_ORTHOLOGUE AFUA_3G01460)-RELATED"/>
    <property type="match status" value="1"/>
</dbReference>
<feature type="transmembrane region" description="Helical" evidence="4">
    <location>
        <begin position="19"/>
        <end position="37"/>
    </location>
</feature>
<evidence type="ECO:0000256" key="4">
    <source>
        <dbReference type="SAM" id="Phobius"/>
    </source>
</evidence>
<dbReference type="PANTHER" id="PTHR46720:SF3">
    <property type="entry name" value="FAD-BINDING DOMAIN-CONTAINING PROTEIN-RELATED"/>
    <property type="match status" value="1"/>
</dbReference>
<dbReference type="EMBL" id="KB445639">
    <property type="protein sequence ID" value="EMD66894.1"/>
    <property type="molecule type" value="Genomic_DNA"/>
</dbReference>
<sequence>MAETVQRKLDKLDLTTEPLNVAIVGGGFAGFALLIGLQKYPHLNPQLYESAETWSELGAGAIQGPNAQRAMEMIDPRILHGFERRAAYNEGPPDENGQYLWMAVTKGQEPDVGEKVLEYRHSVRGSTIHRAHFLNELIKLAEPERTHVGKRLVGIQESGDEGPVQLHFKDGTQAEADVVIGADGIHSVVRKHVLGTDNPASDAFFTGGIIYRCTVPIAVAKEALEDVTQKFSITCGKDGVVYGFPLANNTLYYIGVTTFHNSPVKQDKWNVPVDTDDLNGRFADYADFVKKQVALVPNDGSTLGWSIWEMPLAPTFHKGRVYIMGDAAHATAPFLGAGAGQAIEDALVMHRLLGHCFDPARQSESPFTKQETVRAVLQACDTTRRFRSQKVVVTSSEVGRLLSGNEPGITMEAAPMFEALKDKMHWIWDADMEQQVKDARLLFEEAEFAVKLPESSSPR</sequence>
<dbReference type="HOGENOM" id="CLU_009665_6_3_1"/>
<name>M2RJL2_COCSN</name>
<dbReference type="KEGG" id="bsc:COCSADRAFT_168156"/>
<dbReference type="Pfam" id="PF01494">
    <property type="entry name" value="FAD_binding_3"/>
    <property type="match status" value="1"/>
</dbReference>
<evidence type="ECO:0000256" key="1">
    <source>
        <dbReference type="ARBA" id="ARBA00022630"/>
    </source>
</evidence>
<dbReference type="GO" id="GO:0044550">
    <property type="term" value="P:secondary metabolite biosynthetic process"/>
    <property type="evidence" value="ECO:0007669"/>
    <property type="project" value="TreeGrafter"/>
</dbReference>
<dbReference type="GO" id="GO:0071949">
    <property type="term" value="F:FAD binding"/>
    <property type="evidence" value="ECO:0007669"/>
    <property type="project" value="InterPro"/>
</dbReference>
<dbReference type="InterPro" id="IPR002938">
    <property type="entry name" value="FAD-bd"/>
</dbReference>
<dbReference type="RefSeq" id="XP_007696694.1">
    <property type="nucleotide sequence ID" value="XM_007698504.1"/>
</dbReference>
<evidence type="ECO:0000256" key="2">
    <source>
        <dbReference type="ARBA" id="ARBA00022827"/>
    </source>
</evidence>
<dbReference type="AlphaFoldDB" id="M2RJL2"/>
<reference evidence="7" key="2">
    <citation type="journal article" date="2013" name="PLoS Genet.">
        <title>Comparative genome structure, secondary metabolite, and effector coding capacity across Cochliobolus pathogens.</title>
        <authorList>
            <person name="Condon B.J."/>
            <person name="Leng Y."/>
            <person name="Wu D."/>
            <person name="Bushley K.E."/>
            <person name="Ohm R.A."/>
            <person name="Otillar R."/>
            <person name="Martin J."/>
            <person name="Schackwitz W."/>
            <person name="Grimwood J."/>
            <person name="MohdZainudin N."/>
            <person name="Xue C."/>
            <person name="Wang R."/>
            <person name="Manning V.A."/>
            <person name="Dhillon B."/>
            <person name="Tu Z.J."/>
            <person name="Steffenson B.J."/>
            <person name="Salamov A."/>
            <person name="Sun H."/>
            <person name="Lowry S."/>
            <person name="LaButti K."/>
            <person name="Han J."/>
            <person name="Copeland A."/>
            <person name="Lindquist E."/>
            <person name="Barry K."/>
            <person name="Schmutz J."/>
            <person name="Baker S.E."/>
            <person name="Ciuffetti L.M."/>
            <person name="Grigoriev I.V."/>
            <person name="Zhong S."/>
            <person name="Turgeon B.G."/>
        </authorList>
    </citation>
    <scope>NUCLEOTIDE SEQUENCE [LARGE SCALE GENOMIC DNA]</scope>
    <source>
        <strain evidence="7">ND90Pr / ATCC 201652</strain>
    </source>
</reference>
<keyword evidence="2" id="KW-0274">FAD</keyword>
<dbReference type="InterPro" id="IPR051104">
    <property type="entry name" value="FAD_monoxygenase"/>
</dbReference>
<reference evidence="6 7" key="1">
    <citation type="journal article" date="2012" name="PLoS Pathog.">
        <title>Diverse lifestyles and strategies of plant pathogenesis encoded in the genomes of eighteen Dothideomycetes fungi.</title>
        <authorList>
            <person name="Ohm R.A."/>
            <person name="Feau N."/>
            <person name="Henrissat B."/>
            <person name="Schoch C.L."/>
            <person name="Horwitz B.A."/>
            <person name="Barry K.W."/>
            <person name="Condon B.J."/>
            <person name="Copeland A.C."/>
            <person name="Dhillon B."/>
            <person name="Glaser F."/>
            <person name="Hesse C.N."/>
            <person name="Kosti I."/>
            <person name="LaButti K."/>
            <person name="Lindquist E.A."/>
            <person name="Lucas S."/>
            <person name="Salamov A.A."/>
            <person name="Bradshaw R.E."/>
            <person name="Ciuffetti L."/>
            <person name="Hamelin R.C."/>
            <person name="Kema G.H.J."/>
            <person name="Lawrence C."/>
            <person name="Scott J.A."/>
            <person name="Spatafora J.W."/>
            <person name="Turgeon B.G."/>
            <person name="de Wit P.J.G.M."/>
            <person name="Zhong S."/>
            <person name="Goodwin S.B."/>
            <person name="Grigoriev I.V."/>
        </authorList>
    </citation>
    <scope>NUCLEOTIDE SEQUENCE [LARGE SCALE GENOMIC DNA]</scope>
    <source>
        <strain evidence="7">ND90Pr / ATCC 201652</strain>
    </source>
</reference>
<dbReference type="PRINTS" id="PR00420">
    <property type="entry name" value="RNGMNOXGNASE"/>
</dbReference>
<evidence type="ECO:0000259" key="5">
    <source>
        <dbReference type="Pfam" id="PF01494"/>
    </source>
</evidence>
<keyword evidence="3" id="KW-0560">Oxidoreductase</keyword>
<keyword evidence="4" id="KW-0472">Membrane</keyword>
<dbReference type="eggNOG" id="KOG2614">
    <property type="taxonomic scope" value="Eukaryota"/>
</dbReference>
<dbReference type="Gene3D" id="3.50.50.60">
    <property type="entry name" value="FAD/NAD(P)-binding domain"/>
    <property type="match status" value="1"/>
</dbReference>
<dbReference type="GO" id="GO:0016491">
    <property type="term" value="F:oxidoreductase activity"/>
    <property type="evidence" value="ECO:0007669"/>
    <property type="project" value="UniProtKB-KW"/>
</dbReference>
<dbReference type="SUPFAM" id="SSF51905">
    <property type="entry name" value="FAD/NAD(P)-binding domain"/>
    <property type="match status" value="1"/>
</dbReference>
<accession>M2RJL2</accession>
<keyword evidence="4" id="KW-1133">Transmembrane helix</keyword>
<evidence type="ECO:0000313" key="6">
    <source>
        <dbReference type="EMBL" id="EMD66894.1"/>
    </source>
</evidence>
<evidence type="ECO:0000313" key="7">
    <source>
        <dbReference type="Proteomes" id="UP000016934"/>
    </source>
</evidence>
<keyword evidence="4" id="KW-0812">Transmembrane</keyword>
<dbReference type="InterPro" id="IPR036188">
    <property type="entry name" value="FAD/NAD-bd_sf"/>
</dbReference>
<proteinExistence type="predicted"/>
<dbReference type="GeneID" id="19132557"/>
<dbReference type="STRING" id="665912.M2RJL2"/>
<organism evidence="6 7">
    <name type="scientific">Cochliobolus sativus (strain ND90Pr / ATCC 201652)</name>
    <name type="common">Common root rot and spot blotch fungus</name>
    <name type="synonym">Bipolaris sorokiniana</name>
    <dbReference type="NCBI Taxonomy" id="665912"/>
    <lineage>
        <taxon>Eukaryota</taxon>
        <taxon>Fungi</taxon>
        <taxon>Dikarya</taxon>
        <taxon>Ascomycota</taxon>
        <taxon>Pezizomycotina</taxon>
        <taxon>Dothideomycetes</taxon>
        <taxon>Pleosporomycetidae</taxon>
        <taxon>Pleosporales</taxon>
        <taxon>Pleosporineae</taxon>
        <taxon>Pleosporaceae</taxon>
        <taxon>Bipolaris</taxon>
    </lineage>
</organism>
<dbReference type="OMA" id="PLNKGTR"/>
<gene>
    <name evidence="6" type="ORF">COCSADRAFT_168156</name>
</gene>